<dbReference type="EMBL" id="CP093442">
    <property type="protein sequence ID" value="UOF01352.1"/>
    <property type="molecule type" value="Genomic_DNA"/>
</dbReference>
<evidence type="ECO:0000313" key="2">
    <source>
        <dbReference type="EMBL" id="UOF01352.1"/>
    </source>
</evidence>
<dbReference type="RefSeq" id="WP_243537788.1">
    <property type="nucleotide sequence ID" value="NZ_CP093442.1"/>
</dbReference>
<evidence type="ECO:0000313" key="3">
    <source>
        <dbReference type="Proteomes" id="UP000830116"/>
    </source>
</evidence>
<feature type="chain" id="PRO_5047036439" evidence="1">
    <location>
        <begin position="26"/>
        <end position="182"/>
    </location>
</feature>
<proteinExistence type="predicted"/>
<keyword evidence="1" id="KW-0732">Signal</keyword>
<sequence>MKLNLSKKAAMLSLASLLAAAPAPAVVCLAPHPVCGVVIIGGLVVSIIAARDAAKKGNNLDPIAVEQNQAKLRTISKKLEGTNYALRMKEHANYSQGYSAVVSRYQKGKIYGRLSLTSLMKFSPQLFADLDKMEEMLAYEYGKEVTTQVYGTKYNTDGSINWKRYSLLAQDSLAIYSNSWKD</sequence>
<gene>
    <name evidence="2" type="ORF">MNR06_00090</name>
</gene>
<accession>A0ABY4CBT8</accession>
<reference evidence="2" key="1">
    <citation type="submission" date="2022-03" db="EMBL/GenBank/DDBJ databases">
        <title>Genome Identification and Characterization of new species Bdellovibrio reynosense LBG001 sp. nov. from a Mexico soil sample.</title>
        <authorList>
            <person name="Camilli A."/>
            <person name="Ajao Y."/>
            <person name="Guo X."/>
        </authorList>
    </citation>
    <scope>NUCLEOTIDE SEQUENCE</scope>
    <source>
        <strain evidence="2">LBG001</strain>
    </source>
</reference>
<organism evidence="2 3">
    <name type="scientific">Bdellovibrio reynosensis</name>
    <dbReference type="NCBI Taxonomy" id="2835041"/>
    <lineage>
        <taxon>Bacteria</taxon>
        <taxon>Pseudomonadati</taxon>
        <taxon>Bdellovibrionota</taxon>
        <taxon>Bdellovibrionia</taxon>
        <taxon>Bdellovibrionales</taxon>
        <taxon>Pseudobdellovibrionaceae</taxon>
        <taxon>Bdellovibrio</taxon>
    </lineage>
</organism>
<protein>
    <submittedName>
        <fullName evidence="2">Uncharacterized protein</fullName>
    </submittedName>
</protein>
<evidence type="ECO:0000256" key="1">
    <source>
        <dbReference type="SAM" id="SignalP"/>
    </source>
</evidence>
<name>A0ABY4CBT8_9BACT</name>
<feature type="signal peptide" evidence="1">
    <location>
        <begin position="1"/>
        <end position="25"/>
    </location>
</feature>
<dbReference type="Proteomes" id="UP000830116">
    <property type="component" value="Chromosome"/>
</dbReference>
<keyword evidence="3" id="KW-1185">Reference proteome</keyword>